<feature type="transmembrane region" description="Helical" evidence="2">
    <location>
        <begin position="217"/>
        <end position="238"/>
    </location>
</feature>
<feature type="region of interest" description="Disordered" evidence="1">
    <location>
        <begin position="302"/>
        <end position="325"/>
    </location>
</feature>
<keyword evidence="4" id="KW-1185">Reference proteome</keyword>
<feature type="compositionally biased region" description="Basic and acidic residues" evidence="1">
    <location>
        <begin position="302"/>
        <end position="314"/>
    </location>
</feature>
<feature type="transmembrane region" description="Helical" evidence="2">
    <location>
        <begin position="250"/>
        <end position="272"/>
    </location>
</feature>
<feature type="transmembrane region" description="Helical" evidence="2">
    <location>
        <begin position="93"/>
        <end position="117"/>
    </location>
</feature>
<evidence type="ECO:0000313" key="3">
    <source>
        <dbReference type="EMBL" id="CAH2247889.1"/>
    </source>
</evidence>
<dbReference type="EMBL" id="OW240913">
    <property type="protein sequence ID" value="CAH2247889.1"/>
    <property type="molecule type" value="Genomic_DNA"/>
</dbReference>
<reference evidence="3" key="1">
    <citation type="submission" date="2022-03" db="EMBL/GenBank/DDBJ databases">
        <authorList>
            <person name="Alioto T."/>
            <person name="Alioto T."/>
            <person name="Gomez Garrido J."/>
        </authorList>
    </citation>
    <scope>NUCLEOTIDE SEQUENCE</scope>
</reference>
<name>A0AAD1RCP2_PELCU</name>
<keyword evidence="2" id="KW-0472">Membrane</keyword>
<accession>A0AAD1RCP2</accession>
<organism evidence="3 4">
    <name type="scientific">Pelobates cultripes</name>
    <name type="common">Western spadefoot toad</name>
    <dbReference type="NCBI Taxonomy" id="61616"/>
    <lineage>
        <taxon>Eukaryota</taxon>
        <taxon>Metazoa</taxon>
        <taxon>Chordata</taxon>
        <taxon>Craniata</taxon>
        <taxon>Vertebrata</taxon>
        <taxon>Euteleostomi</taxon>
        <taxon>Amphibia</taxon>
        <taxon>Batrachia</taxon>
        <taxon>Anura</taxon>
        <taxon>Pelobatoidea</taxon>
        <taxon>Pelobatidae</taxon>
        <taxon>Pelobates</taxon>
    </lineage>
</organism>
<keyword evidence="2" id="KW-0812">Transmembrane</keyword>
<dbReference type="Proteomes" id="UP001295444">
    <property type="component" value="Chromosome 02"/>
</dbReference>
<keyword evidence="2" id="KW-1133">Transmembrane helix</keyword>
<dbReference type="AlphaFoldDB" id="A0AAD1RCP2"/>
<dbReference type="Gene3D" id="1.20.1280.290">
    <property type="match status" value="1"/>
</dbReference>
<dbReference type="GO" id="GO:0015174">
    <property type="term" value="F:basic amino acid transmembrane transporter activity"/>
    <property type="evidence" value="ECO:0007669"/>
    <property type="project" value="TreeGrafter"/>
</dbReference>
<proteinExistence type="predicted"/>
<dbReference type="PANTHER" id="PTHR16201">
    <property type="entry name" value="SEVEN TRANSMEMBRANE PROTEIN 1-RELATED"/>
    <property type="match status" value="1"/>
</dbReference>
<gene>
    <name evidence="3" type="ORF">PECUL_23A028775</name>
</gene>
<evidence type="ECO:0000256" key="2">
    <source>
        <dbReference type="SAM" id="Phobius"/>
    </source>
</evidence>
<feature type="region of interest" description="Disordered" evidence="1">
    <location>
        <begin position="365"/>
        <end position="392"/>
    </location>
</feature>
<sequence length="392" mass="44604">MQMDVAPNVTASEGPGLWNLEYVITCFADEKVCVSFGLWILSCLFWFTSISLHFYLRCKRKSTHHVSVFWHVYSFFGCMCNTIGALLSKQLTIQVITGSYMAAADVVHFMLTLFPVCHFKHRSRSDQRNSRKRKRHKVILSALSIYLFVGVGCYSFSPNRYIYGEVSHTNQRRLLGTVLQESTDIVGFTLGIIAVIVSWTVRVPVITKVCRGMVFSVVQIWAVFFSAMASIMYTAAIMSHNRHPEYFLRAAPWFLIFIGSAALDIALTILSCMMKNRFMYQMGFVVEATGEDDNCELLAKDNKEEKDRGISHTPEDDEENSNWTPLKIVPNRSHSNRASFDRCVSLSIEPVQQWDFEDLNQDWSKDIDVPDINPNDSSILSVGTETSSRTQT</sequence>
<feature type="transmembrane region" description="Helical" evidence="2">
    <location>
        <begin position="68"/>
        <end position="87"/>
    </location>
</feature>
<feature type="transmembrane region" description="Helical" evidence="2">
    <location>
        <begin position="36"/>
        <end position="56"/>
    </location>
</feature>
<evidence type="ECO:0008006" key="5">
    <source>
        <dbReference type="Google" id="ProtNLM"/>
    </source>
</evidence>
<feature type="compositionally biased region" description="Polar residues" evidence="1">
    <location>
        <begin position="374"/>
        <end position="392"/>
    </location>
</feature>
<feature type="transmembrane region" description="Helical" evidence="2">
    <location>
        <begin position="138"/>
        <end position="157"/>
    </location>
</feature>
<feature type="transmembrane region" description="Helical" evidence="2">
    <location>
        <begin position="185"/>
        <end position="205"/>
    </location>
</feature>
<dbReference type="PANTHER" id="PTHR16201:SF53">
    <property type="entry name" value="TRANSMEMBRANE PROTEIN 44"/>
    <property type="match status" value="1"/>
</dbReference>
<evidence type="ECO:0000256" key="1">
    <source>
        <dbReference type="SAM" id="MobiDB-lite"/>
    </source>
</evidence>
<dbReference type="InterPro" id="IPR051415">
    <property type="entry name" value="LAAT-1"/>
</dbReference>
<evidence type="ECO:0000313" key="4">
    <source>
        <dbReference type="Proteomes" id="UP001295444"/>
    </source>
</evidence>
<protein>
    <recommendedName>
        <fullName evidence="5">Transmembrane protein 44</fullName>
    </recommendedName>
</protein>